<keyword evidence="2" id="KW-1185">Reference proteome</keyword>
<dbReference type="Proteomes" id="UP000826656">
    <property type="component" value="Unassembled WGS sequence"/>
</dbReference>
<proteinExistence type="predicted"/>
<reference evidence="1 2" key="1">
    <citation type="journal article" date="2021" name="bioRxiv">
        <title>Chromosome-scale and haplotype-resolved genome assembly of a tetraploid potato cultivar.</title>
        <authorList>
            <person name="Sun H."/>
            <person name="Jiao W.-B."/>
            <person name="Krause K."/>
            <person name="Campoy J.A."/>
            <person name="Goel M."/>
            <person name="Folz-Donahue K."/>
            <person name="Kukat C."/>
            <person name="Huettel B."/>
            <person name="Schneeberger K."/>
        </authorList>
    </citation>
    <scope>NUCLEOTIDE SEQUENCE [LARGE SCALE GENOMIC DNA]</scope>
    <source>
        <strain evidence="1">SolTubOtavaFocal</strain>
        <tissue evidence="1">Leaves</tissue>
    </source>
</reference>
<sequence>MAFPEQIIGRLGTLRCESVNSLPQTTSQIAGFSELDIISSCLAYVHPQRSDISNSLLPQNFDEKSEYPTKTDAHKMFNKMLNNCPNVFTLAPLDDQIEMSDEDDIDLDISEIQQFHGSPQRDMSKRHVSS</sequence>
<gene>
    <name evidence="1" type="ORF">KY290_021175</name>
</gene>
<evidence type="ECO:0000313" key="2">
    <source>
        <dbReference type="Proteomes" id="UP000826656"/>
    </source>
</evidence>
<dbReference type="EMBL" id="JAIVGD010000015">
    <property type="protein sequence ID" value="KAH0757682.1"/>
    <property type="molecule type" value="Genomic_DNA"/>
</dbReference>
<evidence type="ECO:0000313" key="1">
    <source>
        <dbReference type="EMBL" id="KAH0757682.1"/>
    </source>
</evidence>
<protein>
    <submittedName>
        <fullName evidence="1">Uncharacterized protein</fullName>
    </submittedName>
</protein>
<accession>A0ABQ7V0T3</accession>
<organism evidence="1 2">
    <name type="scientific">Solanum tuberosum</name>
    <name type="common">Potato</name>
    <dbReference type="NCBI Taxonomy" id="4113"/>
    <lineage>
        <taxon>Eukaryota</taxon>
        <taxon>Viridiplantae</taxon>
        <taxon>Streptophyta</taxon>
        <taxon>Embryophyta</taxon>
        <taxon>Tracheophyta</taxon>
        <taxon>Spermatophyta</taxon>
        <taxon>Magnoliopsida</taxon>
        <taxon>eudicotyledons</taxon>
        <taxon>Gunneridae</taxon>
        <taxon>Pentapetalae</taxon>
        <taxon>asterids</taxon>
        <taxon>lamiids</taxon>
        <taxon>Solanales</taxon>
        <taxon>Solanaceae</taxon>
        <taxon>Solanoideae</taxon>
        <taxon>Solaneae</taxon>
        <taxon>Solanum</taxon>
    </lineage>
</organism>
<name>A0ABQ7V0T3_SOLTU</name>
<comment type="caution">
    <text evidence="1">The sequence shown here is derived from an EMBL/GenBank/DDBJ whole genome shotgun (WGS) entry which is preliminary data.</text>
</comment>